<name>A0A084GLQ2_METID</name>
<dbReference type="InterPro" id="IPR001258">
    <property type="entry name" value="NHL_repeat"/>
</dbReference>
<proteinExistence type="predicted"/>
<dbReference type="InterPro" id="IPR050952">
    <property type="entry name" value="TRIM-NHL_E3_ligases"/>
</dbReference>
<dbReference type="Gene3D" id="2.120.10.30">
    <property type="entry name" value="TolB, C-terminal domain"/>
    <property type="match status" value="2"/>
</dbReference>
<evidence type="ECO:0000256" key="1">
    <source>
        <dbReference type="ARBA" id="ARBA00012343"/>
    </source>
</evidence>
<evidence type="ECO:0000256" key="2">
    <source>
        <dbReference type="ARBA" id="ARBA00022737"/>
    </source>
</evidence>
<dbReference type="EC" id="4.3.2.5" evidence="1"/>
<dbReference type="GO" id="GO:0004598">
    <property type="term" value="F:peptidylamidoglycolate lyase activity"/>
    <property type="evidence" value="ECO:0007669"/>
    <property type="project" value="UniProtKB-EC"/>
</dbReference>
<evidence type="ECO:0000313" key="5">
    <source>
        <dbReference type="EMBL" id="KEZ48264.1"/>
    </source>
</evidence>
<protein>
    <recommendedName>
        <fullName evidence="1">peptidylamidoglycolate lyase</fullName>
        <ecNumber evidence="1">4.3.2.5</ecNumber>
    </recommendedName>
</protein>
<dbReference type="SUPFAM" id="SSF101898">
    <property type="entry name" value="NHL repeat"/>
    <property type="match status" value="1"/>
</dbReference>
<evidence type="ECO:0000313" key="6">
    <source>
        <dbReference type="Proteomes" id="UP000028549"/>
    </source>
</evidence>
<feature type="repeat" description="NHL" evidence="4">
    <location>
        <begin position="220"/>
        <end position="258"/>
    </location>
</feature>
<keyword evidence="6" id="KW-1185">Reference proteome</keyword>
<dbReference type="InterPro" id="IPR000720">
    <property type="entry name" value="PHM/PAL"/>
</dbReference>
<gene>
    <name evidence="5" type="ORF">GS18_0217160</name>
</gene>
<reference evidence="5 6" key="1">
    <citation type="journal article" date="2005" name="Int. J. Syst. Evol. Microbiol.">
        <title>Bacillus cibi sp. nov., isolated from jeotgal, a traditional Korean fermented seafood.</title>
        <authorList>
            <person name="Yoon J.H."/>
            <person name="Lee C.H."/>
            <person name="Oh T.K."/>
        </authorList>
    </citation>
    <scope>NUCLEOTIDE SEQUENCE [LARGE SCALE GENOMIC DNA]</scope>
    <source>
        <strain evidence="5 6">DSM 16189</strain>
    </source>
</reference>
<dbReference type="RefSeq" id="WP_029566117.1">
    <property type="nucleotide sequence ID" value="NZ_JNVC02000014.1"/>
</dbReference>
<dbReference type="PROSITE" id="PS51125">
    <property type="entry name" value="NHL"/>
    <property type="match status" value="4"/>
</dbReference>
<comment type="caution">
    <text evidence="5">The sequence shown here is derived from an EMBL/GenBank/DDBJ whole genome shotgun (WGS) entry which is preliminary data.</text>
</comment>
<dbReference type="GO" id="GO:0008270">
    <property type="term" value="F:zinc ion binding"/>
    <property type="evidence" value="ECO:0007669"/>
    <property type="project" value="UniProtKB-KW"/>
</dbReference>
<dbReference type="PANTHER" id="PTHR24104:SF25">
    <property type="entry name" value="PROTEIN LIN-41"/>
    <property type="match status" value="1"/>
</dbReference>
<dbReference type="GO" id="GO:0006518">
    <property type="term" value="P:peptide metabolic process"/>
    <property type="evidence" value="ECO:0007669"/>
    <property type="project" value="InterPro"/>
</dbReference>
<dbReference type="STRING" id="246786.GS18_0217160"/>
<dbReference type="PRINTS" id="PR00790">
    <property type="entry name" value="PAMONOXGNASE"/>
</dbReference>
<dbReference type="InterPro" id="IPR011042">
    <property type="entry name" value="6-blade_b-propeller_TolB-like"/>
</dbReference>
<dbReference type="EMBL" id="JNVC02000014">
    <property type="protein sequence ID" value="KEZ48264.1"/>
    <property type="molecule type" value="Genomic_DNA"/>
</dbReference>
<dbReference type="OrthoDB" id="9799230at2"/>
<sequence>MNKKNSFFLAALSITGLIVWFSQGGSDVIFKEKPVEIPETKTYSAEVLWPKTPEEKSAAGEASGVAVNSEGDIYYFHRASGEYSGKDVIKEPTIVVLDGKTKKVKRTLGEGMFKSPHGLEIDSEDNIWVTDVSLNKVFKLSPEGKLMQSFGNEYRTGMEWSLRIRNLLPNFPVFMDEYTFARPTDVTVMDDGSFAVSDGYRNRRIAKFDKEGKLEWQINQHGDEPGEFNLPHGISSDSEGRIYVADRSNARIQVFDKNGQYLDRWDMPEIGRPFGVEAASDGNIYVVDGGDSLNGAEENFTSQVIVLDKQGTILERFGTWGSKEGQMKIPHDIAVDESGNLYVAELGNKRLQEFSRKSFN</sequence>
<dbReference type="PANTHER" id="PTHR24104">
    <property type="entry name" value="E3 UBIQUITIN-PROTEIN LIGASE NHLRC1-RELATED"/>
    <property type="match status" value="1"/>
</dbReference>
<dbReference type="AlphaFoldDB" id="A0A084GLQ2"/>
<keyword evidence="3 5" id="KW-0456">Lyase</keyword>
<dbReference type="Pfam" id="PF01436">
    <property type="entry name" value="NHL"/>
    <property type="match status" value="2"/>
</dbReference>
<keyword evidence="2" id="KW-0677">Repeat</keyword>
<dbReference type="Proteomes" id="UP000028549">
    <property type="component" value="Unassembled WGS sequence"/>
</dbReference>
<evidence type="ECO:0000256" key="3">
    <source>
        <dbReference type="ARBA" id="ARBA00023239"/>
    </source>
</evidence>
<organism evidence="5 6">
    <name type="scientific">Metabacillus indicus</name>
    <name type="common">Bacillus indicus</name>
    <dbReference type="NCBI Taxonomy" id="246786"/>
    <lineage>
        <taxon>Bacteria</taxon>
        <taxon>Bacillati</taxon>
        <taxon>Bacillota</taxon>
        <taxon>Bacilli</taxon>
        <taxon>Bacillales</taxon>
        <taxon>Bacillaceae</taxon>
        <taxon>Metabacillus</taxon>
    </lineage>
</organism>
<feature type="repeat" description="NHL" evidence="4">
    <location>
        <begin position="180"/>
        <end position="211"/>
    </location>
</feature>
<feature type="repeat" description="NHL" evidence="4">
    <location>
        <begin position="111"/>
        <end position="143"/>
    </location>
</feature>
<feature type="repeat" description="NHL" evidence="4">
    <location>
        <begin position="314"/>
        <end position="357"/>
    </location>
</feature>
<dbReference type="GO" id="GO:0016020">
    <property type="term" value="C:membrane"/>
    <property type="evidence" value="ECO:0007669"/>
    <property type="project" value="InterPro"/>
</dbReference>
<dbReference type="CDD" id="cd14958">
    <property type="entry name" value="NHL_PAL_like"/>
    <property type="match status" value="1"/>
</dbReference>
<evidence type="ECO:0000256" key="4">
    <source>
        <dbReference type="PROSITE-ProRule" id="PRU00504"/>
    </source>
</evidence>
<accession>A0A084GLQ2</accession>